<evidence type="ECO:0000313" key="5">
    <source>
        <dbReference type="EMBL" id="KGK97916.1"/>
    </source>
</evidence>
<keyword evidence="6" id="KW-1185">Reference proteome</keyword>
<evidence type="ECO:0000259" key="4">
    <source>
        <dbReference type="PROSITE" id="PS51332"/>
    </source>
</evidence>
<name>A0A099T119_METMT</name>
<dbReference type="GO" id="GO:0008705">
    <property type="term" value="F:methionine synthase activity"/>
    <property type="evidence" value="ECO:0007669"/>
    <property type="project" value="TreeGrafter"/>
</dbReference>
<dbReference type="OrthoDB" id="125248at2157"/>
<dbReference type="GO" id="GO:0046872">
    <property type="term" value="F:metal ion binding"/>
    <property type="evidence" value="ECO:0007669"/>
    <property type="project" value="UniProtKB-KW"/>
</dbReference>
<dbReference type="GO" id="GO:0031419">
    <property type="term" value="F:cobalamin binding"/>
    <property type="evidence" value="ECO:0007669"/>
    <property type="project" value="InterPro"/>
</dbReference>
<organism evidence="5 6">
    <name type="scientific">Methanococcoides methylutens</name>
    <dbReference type="NCBI Taxonomy" id="2226"/>
    <lineage>
        <taxon>Archaea</taxon>
        <taxon>Methanobacteriati</taxon>
        <taxon>Methanobacteriota</taxon>
        <taxon>Stenosarchaea group</taxon>
        <taxon>Methanomicrobia</taxon>
        <taxon>Methanosarcinales</taxon>
        <taxon>Methanosarcinaceae</taxon>
        <taxon>Methanococcoides</taxon>
    </lineage>
</organism>
<dbReference type="AlphaFoldDB" id="A0A099T119"/>
<dbReference type="GO" id="GO:0046653">
    <property type="term" value="P:tetrahydrofolate metabolic process"/>
    <property type="evidence" value="ECO:0007669"/>
    <property type="project" value="TreeGrafter"/>
</dbReference>
<feature type="domain" description="B12-binding" evidence="4">
    <location>
        <begin position="91"/>
        <end position="214"/>
    </location>
</feature>
<dbReference type="Pfam" id="PF02310">
    <property type="entry name" value="B12-binding"/>
    <property type="match status" value="1"/>
</dbReference>
<proteinExistence type="inferred from homology"/>
<comment type="caution">
    <text evidence="5">The sequence shown here is derived from an EMBL/GenBank/DDBJ whole genome shotgun (WGS) entry which is preliminary data.</text>
</comment>
<dbReference type="Pfam" id="PF02607">
    <property type="entry name" value="B12-binding_2"/>
    <property type="match status" value="1"/>
</dbReference>
<evidence type="ECO:0000256" key="1">
    <source>
        <dbReference type="ARBA" id="ARBA00010854"/>
    </source>
</evidence>
<dbReference type="GO" id="GO:0050667">
    <property type="term" value="P:homocysteine metabolic process"/>
    <property type="evidence" value="ECO:0007669"/>
    <property type="project" value="TreeGrafter"/>
</dbReference>
<dbReference type="RefSeq" id="WP_048195070.1">
    <property type="nucleotide sequence ID" value="NZ_CAAGSM010000001.1"/>
</dbReference>
<dbReference type="SUPFAM" id="SSF52242">
    <property type="entry name" value="Cobalamin (vitamin B12)-binding domain"/>
    <property type="match status" value="1"/>
</dbReference>
<comment type="similarity">
    <text evidence="1">Belongs to the methylamine corrinoid protein family.</text>
</comment>
<keyword evidence="2" id="KW-0479">Metal-binding</keyword>
<dbReference type="PANTHER" id="PTHR45833">
    <property type="entry name" value="METHIONINE SYNTHASE"/>
    <property type="match status" value="1"/>
</dbReference>
<gene>
    <name evidence="5" type="ORF">LI82_09160</name>
</gene>
<dbReference type="InterPro" id="IPR003759">
    <property type="entry name" value="Cbl-bd_cap"/>
</dbReference>
<dbReference type="Gene3D" id="1.10.1240.10">
    <property type="entry name" value="Methionine synthase domain"/>
    <property type="match status" value="1"/>
</dbReference>
<dbReference type="InterPro" id="IPR006158">
    <property type="entry name" value="Cobalamin-bd"/>
</dbReference>
<dbReference type="GO" id="GO:0005829">
    <property type="term" value="C:cytosol"/>
    <property type="evidence" value="ECO:0007669"/>
    <property type="project" value="TreeGrafter"/>
</dbReference>
<reference evidence="5 6" key="1">
    <citation type="submission" date="2014-09" db="EMBL/GenBank/DDBJ databases">
        <title>Draft genome sequence of an obligately methylotrophic methanogen, Methanococcoides methylutens, isolated from marine sediment.</title>
        <authorList>
            <person name="Guan Y."/>
            <person name="Ngugi D.K."/>
            <person name="Blom J."/>
            <person name="Ali S."/>
            <person name="Ferry J.G."/>
            <person name="Stingl U."/>
        </authorList>
    </citation>
    <scope>NUCLEOTIDE SEQUENCE [LARGE SCALE GENOMIC DNA]</scope>
    <source>
        <strain evidence="5 6">DSM 2657</strain>
    </source>
</reference>
<keyword evidence="3" id="KW-0170">Cobalt</keyword>
<evidence type="ECO:0000256" key="3">
    <source>
        <dbReference type="ARBA" id="ARBA00023285"/>
    </source>
</evidence>
<dbReference type="EMBL" id="JRHO01000014">
    <property type="protein sequence ID" value="KGK97916.1"/>
    <property type="molecule type" value="Genomic_DNA"/>
</dbReference>
<accession>A0A099T119</accession>
<sequence>MGIDKRLAIGFENALLNIDRIAAENIIKKALADENGDIFKVIDTIISPALESIGYKWEHGDIALSQEYMASKIAEELTSKTLPVESSQRTSRAVIGITTLEDQHMLGKQILKALISSMGFNFIDYGSMSIEKIKKKIASDKVEVLFISTLMLNHALRVKEVTEFIEKEKNGTKVIVGGAPFLFDDELWKEVNASAMARTAVEGMHIAQELIGEF</sequence>
<dbReference type="Gene3D" id="3.40.50.280">
    <property type="entry name" value="Cobalamin-binding domain"/>
    <property type="match status" value="1"/>
</dbReference>
<dbReference type="InterPro" id="IPR050554">
    <property type="entry name" value="Met_Synthase/Corrinoid"/>
</dbReference>
<evidence type="ECO:0000313" key="6">
    <source>
        <dbReference type="Proteomes" id="UP000029859"/>
    </source>
</evidence>
<dbReference type="PANTHER" id="PTHR45833:SF1">
    <property type="entry name" value="METHIONINE SYNTHASE"/>
    <property type="match status" value="1"/>
</dbReference>
<evidence type="ECO:0000256" key="2">
    <source>
        <dbReference type="ARBA" id="ARBA00022723"/>
    </source>
</evidence>
<dbReference type="InterPro" id="IPR036724">
    <property type="entry name" value="Cobalamin-bd_sf"/>
</dbReference>
<dbReference type="Proteomes" id="UP000029859">
    <property type="component" value="Unassembled WGS sequence"/>
</dbReference>
<protein>
    <recommendedName>
        <fullName evidence="4">B12-binding domain-containing protein</fullName>
    </recommendedName>
</protein>
<dbReference type="InterPro" id="IPR036594">
    <property type="entry name" value="Meth_synthase_dom"/>
</dbReference>
<dbReference type="PROSITE" id="PS51332">
    <property type="entry name" value="B12_BINDING"/>
    <property type="match status" value="1"/>
</dbReference>